<dbReference type="PANTHER" id="PTHR43155:SF2">
    <property type="entry name" value="CYCLIC DI-GMP PHOSPHODIESTERASE PA4108"/>
    <property type="match status" value="1"/>
</dbReference>
<sequence>MKKIQIVDIKNGKILAKEVSNSKGLMLLSEGTVLKKEHIDKLAENNISEVYIVDSQEDEAAINFYINNIEEDSVDIIKDVIDNKANISDDKEKDKIIQITKEIIDNILINPQITQQIINVKRGNNDIYTHLLNTAVLSVVMAVKIGFEEEKLHDIALGALLHDIGIVDVKTYYMDTDVDRLPADEKFDYRKHVFNGYEKVKLCDWMTERTKNIILGHHEKVNGTGYPFHKRGKDISEEVMLVAICDTFDEMIKGIGYEQKKVHEVIEYLRTVAAYSFDYDMLIKVLSNIAWFPNGSKVITNENEVGIIVKQNKGLADRPIIKIIRDSSGNDLKDGPVKNLLECLTVFIVDTTDEEI</sequence>
<dbReference type="PROSITE" id="PS51832">
    <property type="entry name" value="HD_GYP"/>
    <property type="match status" value="1"/>
</dbReference>
<dbReference type="SMART" id="SM00471">
    <property type="entry name" value="HDc"/>
    <property type="match status" value="1"/>
</dbReference>
<comment type="caution">
    <text evidence="2">The sequence shown here is derived from an EMBL/GenBank/DDBJ whole genome shotgun (WGS) entry which is preliminary data.</text>
</comment>
<reference evidence="2" key="1">
    <citation type="submission" date="2012-11" db="EMBL/GenBank/DDBJ databases">
        <title>Dependencies among metagenomic species, viruses, plasmids and units of genetic variation.</title>
        <authorList>
            <person name="Nielsen H.B."/>
            <person name="Almeida M."/>
            <person name="Juncker A.S."/>
            <person name="Rasmussen S."/>
            <person name="Li J."/>
            <person name="Sunagawa S."/>
            <person name="Plichta D."/>
            <person name="Gautier L."/>
            <person name="Le Chatelier E."/>
            <person name="Peletier E."/>
            <person name="Bonde I."/>
            <person name="Nielsen T."/>
            <person name="Manichanh C."/>
            <person name="Arumugam M."/>
            <person name="Batto J."/>
            <person name="Santos M.B.Q.D."/>
            <person name="Blom N."/>
            <person name="Borruel N."/>
            <person name="Burgdorf K.S."/>
            <person name="Boumezbeur F."/>
            <person name="Casellas F."/>
            <person name="Dore J."/>
            <person name="Guarner F."/>
            <person name="Hansen T."/>
            <person name="Hildebrand F."/>
            <person name="Kaas R.S."/>
            <person name="Kennedy S."/>
            <person name="Kristiansen K."/>
            <person name="Kultima J.R."/>
            <person name="Leonard P."/>
            <person name="Levenez F."/>
            <person name="Lund O."/>
            <person name="Moumen B."/>
            <person name="Le Paslier D."/>
            <person name="Pons N."/>
            <person name="Pedersen O."/>
            <person name="Prifti E."/>
            <person name="Qin J."/>
            <person name="Raes J."/>
            <person name="Tap J."/>
            <person name="Tims S."/>
            <person name="Ussery D.W."/>
            <person name="Yamada T."/>
            <person name="MetaHit consortium"/>
            <person name="Renault P."/>
            <person name="Sicheritz-Ponten T."/>
            <person name="Bork P."/>
            <person name="Wang J."/>
            <person name="Brunak S."/>
            <person name="Ehrlich S.D."/>
        </authorList>
    </citation>
    <scope>NUCLEOTIDE SEQUENCE [LARGE SCALE GENOMIC DNA]</scope>
</reference>
<protein>
    <submittedName>
        <fullName evidence="2">Putative HD domain protein</fullName>
    </submittedName>
</protein>
<evidence type="ECO:0000259" key="1">
    <source>
        <dbReference type="PROSITE" id="PS51832"/>
    </source>
</evidence>
<dbReference type="PANTHER" id="PTHR43155">
    <property type="entry name" value="CYCLIC DI-GMP PHOSPHODIESTERASE PA4108-RELATED"/>
    <property type="match status" value="1"/>
</dbReference>
<gene>
    <name evidence="2" type="ORF">BN569_00294</name>
</gene>
<dbReference type="CDD" id="cd00077">
    <property type="entry name" value="HDc"/>
    <property type="match status" value="1"/>
</dbReference>
<evidence type="ECO:0000313" key="2">
    <source>
        <dbReference type="EMBL" id="CCY76523.1"/>
    </source>
</evidence>
<dbReference type="Pfam" id="PF13487">
    <property type="entry name" value="HD_5"/>
    <property type="match status" value="1"/>
</dbReference>
<dbReference type="Proteomes" id="UP000018300">
    <property type="component" value="Unassembled WGS sequence"/>
</dbReference>
<dbReference type="SUPFAM" id="SSF109604">
    <property type="entry name" value="HD-domain/PDEase-like"/>
    <property type="match status" value="1"/>
</dbReference>
<accession>R5LBN2</accession>
<dbReference type="AlphaFoldDB" id="R5LBN2"/>
<organism evidence="2 3">
    <name type="scientific">Eshraghiella crossota CAG:259</name>
    <dbReference type="NCBI Taxonomy" id="1263062"/>
    <lineage>
        <taxon>Bacteria</taxon>
        <taxon>Bacillati</taxon>
        <taxon>Bacillota</taxon>
        <taxon>Clostridia</taxon>
        <taxon>Lachnospirales</taxon>
        <taxon>Lachnospiraceae</taxon>
        <taxon>Eshraghiella</taxon>
    </lineage>
</organism>
<evidence type="ECO:0000313" key="3">
    <source>
        <dbReference type="Proteomes" id="UP000018300"/>
    </source>
</evidence>
<feature type="domain" description="HD-GYP" evidence="1">
    <location>
        <begin position="105"/>
        <end position="301"/>
    </location>
</feature>
<name>R5LBN2_9FIRM</name>
<dbReference type="InterPro" id="IPR037522">
    <property type="entry name" value="HD_GYP_dom"/>
</dbReference>
<dbReference type="Gene3D" id="1.10.3210.10">
    <property type="entry name" value="Hypothetical protein af1432"/>
    <property type="match status" value="1"/>
</dbReference>
<dbReference type="EMBL" id="CAYU010000030">
    <property type="protein sequence ID" value="CCY76523.1"/>
    <property type="molecule type" value="Genomic_DNA"/>
</dbReference>
<dbReference type="InterPro" id="IPR003607">
    <property type="entry name" value="HD/PDEase_dom"/>
</dbReference>
<proteinExistence type="predicted"/>